<gene>
    <name evidence="3" type="ORF">HUE88_05995</name>
</gene>
<dbReference type="Proteomes" id="UP000593994">
    <property type="component" value="Chromosome"/>
</dbReference>
<feature type="chain" id="PRO_5032294035" evidence="2">
    <location>
        <begin position="22"/>
        <end position="490"/>
    </location>
</feature>
<keyword evidence="4" id="KW-1185">Reference proteome</keyword>
<accession>A0A7S7LXA4</accession>
<evidence type="ECO:0000313" key="3">
    <source>
        <dbReference type="EMBL" id="QOY53229.1"/>
    </source>
</evidence>
<dbReference type="InterPro" id="IPR021803">
    <property type="entry name" value="DUF3373"/>
</dbReference>
<organism evidence="3 4">
    <name type="scientific">Candidatus Sulfurimonas baltica</name>
    <dbReference type="NCBI Taxonomy" id="2740404"/>
    <lineage>
        <taxon>Bacteria</taxon>
        <taxon>Pseudomonadati</taxon>
        <taxon>Campylobacterota</taxon>
        <taxon>Epsilonproteobacteria</taxon>
        <taxon>Campylobacterales</taxon>
        <taxon>Sulfurimonadaceae</taxon>
        <taxon>Sulfurimonas</taxon>
    </lineage>
</organism>
<evidence type="ECO:0000256" key="2">
    <source>
        <dbReference type="SAM" id="SignalP"/>
    </source>
</evidence>
<feature type="coiled-coil region" evidence="1">
    <location>
        <begin position="29"/>
        <end position="56"/>
    </location>
</feature>
<protein>
    <submittedName>
        <fullName evidence="3">DUF3373 family protein</fullName>
    </submittedName>
</protein>
<evidence type="ECO:0000313" key="4">
    <source>
        <dbReference type="Proteomes" id="UP000593994"/>
    </source>
</evidence>
<dbReference type="RefSeq" id="WP_194372073.1">
    <property type="nucleotide sequence ID" value="NZ_CP054492.1"/>
</dbReference>
<keyword evidence="2" id="KW-0732">Signal</keyword>
<dbReference type="AlphaFoldDB" id="A0A7S7LXA4"/>
<proteinExistence type="predicted"/>
<sequence>MKKQFTISLLASSLIISSAFAESSSSDRFEKIEKEMSALKTEVNILKTENSKLSSKLVSSTSSNGDNLKWGVDFRTSVDSINYKMANGTTQSNDALLSNRLWLNMSYEASENVKFGGQLAYNKLFGQRTMINPQSAAMDSFDWVSSENKQDDTLRVRSAYIDYMNDTFFGMDVPWSFGIGRRPSNNGKLISYREDDDATSPLAHISNAEFDGGNIKFKLASVTGLEGSSFKFATGRGMSNAEARFSATPYSDASSNDTGNINMYAFNLVPYKSSKLSVEFQYTHASNLIDIKNAGFDQFGAFNPASYNPAMEKVGALELASAFVSFNGIGSGISDYLDNTIVFVSGAMSKTDPDSAKAMLGSMDSENGYSYWIGTQMPSLISEKGKWGIEFNHGSKYWRSFTYAEDTAIGSKVAARGDVYEVYFTEPLVDSLSFQVRYTYIDYDYTGSNGFFGSQSGTPMKISDLPASTDIAGVVVDKAQDIRVYLRYKF</sequence>
<dbReference type="EMBL" id="CP054492">
    <property type="protein sequence ID" value="QOY53229.1"/>
    <property type="molecule type" value="Genomic_DNA"/>
</dbReference>
<dbReference type="KEGG" id="sbal:HUE88_05995"/>
<evidence type="ECO:0000256" key="1">
    <source>
        <dbReference type="SAM" id="Coils"/>
    </source>
</evidence>
<reference evidence="3 4" key="1">
    <citation type="submission" date="2020-05" db="EMBL/GenBank/DDBJ databases">
        <title>Sulfurimonas marisnigri, sp. nov., and Sulfurimonas baltica, sp. nov., manganese oxide reducing chemolithoautotrophs of the class Epsilonproteobacteria isolated from the pelagic redoxclines of the Black and Baltic Seas and emended description of the genus Sulfurimonas.</title>
        <authorList>
            <person name="Henkel J.V."/>
            <person name="Laudan C."/>
            <person name="Werner J."/>
            <person name="Neu T."/>
            <person name="Plewe S."/>
            <person name="Sproer C."/>
            <person name="Bunk B."/>
            <person name="Schulz-Vogt H.N."/>
        </authorList>
    </citation>
    <scope>NUCLEOTIDE SEQUENCE [LARGE SCALE GENOMIC DNA]</scope>
    <source>
        <strain evidence="3 4">GD2</strain>
    </source>
</reference>
<name>A0A7S7LXA4_9BACT</name>
<feature type="signal peptide" evidence="2">
    <location>
        <begin position="1"/>
        <end position="21"/>
    </location>
</feature>
<dbReference type="Pfam" id="PF11853">
    <property type="entry name" value="DUF3373"/>
    <property type="match status" value="1"/>
</dbReference>
<keyword evidence="1" id="KW-0175">Coiled coil</keyword>